<protein>
    <submittedName>
        <fullName evidence="1">Uncharacterized protein</fullName>
    </submittedName>
</protein>
<dbReference type="EMBL" id="UINC01219152">
    <property type="protein sequence ID" value="SVE46494.1"/>
    <property type="molecule type" value="Genomic_DNA"/>
</dbReference>
<name>A0A383DQ97_9ZZZZ</name>
<evidence type="ECO:0000313" key="1">
    <source>
        <dbReference type="EMBL" id="SVE46494.1"/>
    </source>
</evidence>
<dbReference type="AlphaFoldDB" id="A0A383DQ97"/>
<organism evidence="1">
    <name type="scientific">marine metagenome</name>
    <dbReference type="NCBI Taxonomy" id="408172"/>
    <lineage>
        <taxon>unclassified sequences</taxon>
        <taxon>metagenomes</taxon>
        <taxon>ecological metagenomes</taxon>
    </lineage>
</organism>
<proteinExistence type="predicted"/>
<gene>
    <name evidence="1" type="ORF">METZ01_LOCUS499348</name>
</gene>
<sequence length="78" mass="8890">MYHVTKGRKEKLELGGSFPAEPLQDNEKMINKRINKAALKKSIQYFVKLGRGHKLRFSSSIGPQQPSGWNHLQESIIV</sequence>
<accession>A0A383DQ97</accession>
<reference evidence="1" key="1">
    <citation type="submission" date="2018-05" db="EMBL/GenBank/DDBJ databases">
        <authorList>
            <person name="Lanie J.A."/>
            <person name="Ng W.-L."/>
            <person name="Kazmierczak K.M."/>
            <person name="Andrzejewski T.M."/>
            <person name="Davidsen T.M."/>
            <person name="Wayne K.J."/>
            <person name="Tettelin H."/>
            <person name="Glass J.I."/>
            <person name="Rusch D."/>
            <person name="Podicherti R."/>
            <person name="Tsui H.-C.T."/>
            <person name="Winkler M.E."/>
        </authorList>
    </citation>
    <scope>NUCLEOTIDE SEQUENCE</scope>
</reference>